<keyword evidence="2" id="KW-1185">Reference proteome</keyword>
<protein>
    <submittedName>
        <fullName evidence="1">Uncharacterized protein</fullName>
    </submittedName>
</protein>
<dbReference type="AlphaFoldDB" id="A0A2V3PWS2"/>
<organism evidence="1 2">
    <name type="scientific">Dysgonomonas alginatilytica</name>
    <dbReference type="NCBI Taxonomy" id="1605892"/>
    <lineage>
        <taxon>Bacteria</taxon>
        <taxon>Pseudomonadati</taxon>
        <taxon>Bacteroidota</taxon>
        <taxon>Bacteroidia</taxon>
        <taxon>Bacteroidales</taxon>
        <taxon>Dysgonomonadaceae</taxon>
        <taxon>Dysgonomonas</taxon>
    </lineage>
</organism>
<name>A0A2V3PWS2_9BACT</name>
<dbReference type="Proteomes" id="UP000247973">
    <property type="component" value="Unassembled WGS sequence"/>
</dbReference>
<evidence type="ECO:0000313" key="2">
    <source>
        <dbReference type="Proteomes" id="UP000247973"/>
    </source>
</evidence>
<reference evidence="1 2" key="1">
    <citation type="submission" date="2018-03" db="EMBL/GenBank/DDBJ databases">
        <title>Genomic Encyclopedia of Archaeal and Bacterial Type Strains, Phase II (KMG-II): from individual species to whole genera.</title>
        <authorList>
            <person name="Goeker M."/>
        </authorList>
    </citation>
    <scope>NUCLEOTIDE SEQUENCE [LARGE SCALE GENOMIC DNA]</scope>
    <source>
        <strain evidence="1 2">DSM 100214</strain>
    </source>
</reference>
<evidence type="ECO:0000313" key="1">
    <source>
        <dbReference type="EMBL" id="PXV65014.1"/>
    </source>
</evidence>
<proteinExistence type="predicted"/>
<dbReference type="EMBL" id="QICL01000008">
    <property type="protein sequence ID" value="PXV65014.1"/>
    <property type="molecule type" value="Genomic_DNA"/>
</dbReference>
<accession>A0A2V3PWS2</accession>
<comment type="caution">
    <text evidence="1">The sequence shown here is derived from an EMBL/GenBank/DDBJ whole genome shotgun (WGS) entry which is preliminary data.</text>
</comment>
<sequence>MKSLKNVFILIAILMPTVLFAQKEMTIEQISRTTDYYEDGKACFEIISTDSDIKPRSVMEDFEKTQLPDGTYSYKAILDIESGKKRKFYIAAPLVIEQEYNVTGLQPKEYIKVRVTIPKNELTLIEKDNLIPSKNSNAIYQFFANIDDMQIITNEGLKFINQGKNESSFYVYELSIPVSGASKLNVTIKAAGYEDFSYEMTDIAQRVYGFFIFPKKECFNKNFELGNEYFRDGAYTDAIRYYKEAEGCKDRPEGTSLSSKVEEAKRYEKIKSKIDEYDRNVQKLSLFQDEDFDSEVDSMYWYKNTVIALMRHLLKQNPSDKFCANALIEKREEDLLNSSRTIGGLVTDIEYQNQYLSNVIIYGSEDPDADKKKMMRLGQTDTKGIFRIKVPNRYKVLYFEHSDNNYNKPIRIDITNGKRYKYHVKLQRKVMGVGI</sequence>
<dbReference type="RefSeq" id="WP_110310294.1">
    <property type="nucleotide sequence ID" value="NZ_QICL01000008.1"/>
</dbReference>
<gene>
    <name evidence="1" type="ORF">CLV62_10812</name>
</gene>